<organism evidence="2">
    <name type="scientific">hydrothermal vent metagenome</name>
    <dbReference type="NCBI Taxonomy" id="652676"/>
    <lineage>
        <taxon>unclassified sequences</taxon>
        <taxon>metagenomes</taxon>
        <taxon>ecological metagenomes</taxon>
    </lineage>
</organism>
<gene>
    <name evidence="2" type="ORF">MNBD_NITROSPIRAE02-54</name>
</gene>
<protein>
    <recommendedName>
        <fullName evidence="3">DUF1614 domain-containing protein</fullName>
    </recommendedName>
</protein>
<dbReference type="InterPro" id="IPR011672">
    <property type="entry name" value="DUF1614"/>
</dbReference>
<evidence type="ECO:0000313" key="2">
    <source>
        <dbReference type="EMBL" id="VAX28672.1"/>
    </source>
</evidence>
<reference evidence="2" key="1">
    <citation type="submission" date="2018-06" db="EMBL/GenBank/DDBJ databases">
        <authorList>
            <person name="Zhirakovskaya E."/>
        </authorList>
    </citation>
    <scope>NUCLEOTIDE SEQUENCE</scope>
</reference>
<keyword evidence="1" id="KW-0812">Transmembrane</keyword>
<dbReference type="EMBL" id="UOGH01000093">
    <property type="protein sequence ID" value="VAX28672.1"/>
    <property type="molecule type" value="Genomic_DNA"/>
</dbReference>
<dbReference type="AlphaFoldDB" id="A0A3B1CK78"/>
<proteinExistence type="predicted"/>
<keyword evidence="1" id="KW-0472">Membrane</keyword>
<accession>A0A3B1CK78</accession>
<feature type="transmembrane region" description="Helical" evidence="1">
    <location>
        <begin position="82"/>
        <end position="100"/>
    </location>
</feature>
<feature type="transmembrane region" description="Helical" evidence="1">
    <location>
        <begin position="157"/>
        <end position="174"/>
    </location>
</feature>
<evidence type="ECO:0000256" key="1">
    <source>
        <dbReference type="SAM" id="Phobius"/>
    </source>
</evidence>
<evidence type="ECO:0008006" key="3">
    <source>
        <dbReference type="Google" id="ProtNLM"/>
    </source>
</evidence>
<feature type="transmembrane region" description="Helical" evidence="1">
    <location>
        <begin position="33"/>
        <end position="49"/>
    </location>
</feature>
<dbReference type="Pfam" id="PF07758">
    <property type="entry name" value="DUF1614"/>
    <property type="match status" value="1"/>
</dbReference>
<feature type="transmembrane region" description="Helical" evidence="1">
    <location>
        <begin position="130"/>
        <end position="151"/>
    </location>
</feature>
<name>A0A3B1CK78_9ZZZZ</name>
<keyword evidence="1" id="KW-1133">Transmembrane helix</keyword>
<feature type="transmembrane region" description="Helical" evidence="1">
    <location>
        <begin position="186"/>
        <end position="208"/>
    </location>
</feature>
<feature type="transmembrane region" description="Helical" evidence="1">
    <location>
        <begin position="106"/>
        <end position="123"/>
    </location>
</feature>
<sequence>MLFILLLLLIPLLFALAPALAFAKLGLSPLCGYVFFIVCLLGSSINIPVHREEVEDSMPVDDTSALLHTFMGIKVPRTEERVIAVNLGGAILPGLLSLYLLRQVPFTVTFVATAITSLVAYMLSKPVRGLGVVMPAFVPPIISASVAILIAGDYAPQVAYISGVMGTLIGADLLRLHQIQRLKSTFLSIGGAGVFDGIYLVGLVSVLLA</sequence>